<dbReference type="Proteomes" id="UP000184287">
    <property type="component" value="Unassembled WGS sequence"/>
</dbReference>
<proteinExistence type="predicted"/>
<accession>A0A1M4WG08</accession>
<sequence>MSCFWHKLRPYARMKKNSFYDLKITFLVLFGFMSFSTMAQVNKLPPVSKELYKKVAHLDSVMFDAFNERNLKTLKEIFSQDIEFYHDQGGLTHYKQNMDSFEEAFKSDRKVRRELVAGSMEVSPIRGYGAVETGIHRFYATKKGGQEELSSEAKFMTLWQNINGKWKATRIVSFAHQEYLEE</sequence>
<dbReference type="Gene3D" id="3.10.450.50">
    <property type="match status" value="1"/>
</dbReference>
<gene>
    <name evidence="2" type="ORF">SAMN04488522_1011249</name>
</gene>
<keyword evidence="3" id="KW-1185">Reference proteome</keyword>
<dbReference type="SUPFAM" id="SSF54427">
    <property type="entry name" value="NTF2-like"/>
    <property type="match status" value="1"/>
</dbReference>
<dbReference type="InterPro" id="IPR027843">
    <property type="entry name" value="DUF4440"/>
</dbReference>
<organism evidence="2 3">
    <name type="scientific">Pedobacter caeni</name>
    <dbReference type="NCBI Taxonomy" id="288992"/>
    <lineage>
        <taxon>Bacteria</taxon>
        <taxon>Pseudomonadati</taxon>
        <taxon>Bacteroidota</taxon>
        <taxon>Sphingobacteriia</taxon>
        <taxon>Sphingobacteriales</taxon>
        <taxon>Sphingobacteriaceae</taxon>
        <taxon>Pedobacter</taxon>
    </lineage>
</organism>
<feature type="domain" description="DUF4440" evidence="1">
    <location>
        <begin position="57"/>
        <end position="167"/>
    </location>
</feature>
<dbReference type="InterPro" id="IPR032710">
    <property type="entry name" value="NTF2-like_dom_sf"/>
</dbReference>
<dbReference type="Pfam" id="PF14534">
    <property type="entry name" value="DUF4440"/>
    <property type="match status" value="1"/>
</dbReference>
<evidence type="ECO:0000259" key="1">
    <source>
        <dbReference type="Pfam" id="PF14534"/>
    </source>
</evidence>
<evidence type="ECO:0000313" key="3">
    <source>
        <dbReference type="Proteomes" id="UP000184287"/>
    </source>
</evidence>
<reference evidence="3" key="1">
    <citation type="submission" date="2016-11" db="EMBL/GenBank/DDBJ databases">
        <authorList>
            <person name="Varghese N."/>
            <person name="Submissions S."/>
        </authorList>
    </citation>
    <scope>NUCLEOTIDE SEQUENCE [LARGE SCALE GENOMIC DNA]</scope>
    <source>
        <strain evidence="3">DSM 16990</strain>
    </source>
</reference>
<name>A0A1M4WG08_9SPHI</name>
<dbReference type="EMBL" id="FQUQ01000001">
    <property type="protein sequence ID" value="SHE79892.1"/>
    <property type="molecule type" value="Genomic_DNA"/>
</dbReference>
<dbReference type="AlphaFoldDB" id="A0A1M4WG08"/>
<evidence type="ECO:0000313" key="2">
    <source>
        <dbReference type="EMBL" id="SHE79892.1"/>
    </source>
</evidence>
<dbReference type="STRING" id="288992.SAMN04488522_1011249"/>
<protein>
    <recommendedName>
        <fullName evidence="1">DUF4440 domain-containing protein</fullName>
    </recommendedName>
</protein>